<feature type="transmembrane region" description="Helical" evidence="3">
    <location>
        <begin position="6"/>
        <end position="24"/>
    </location>
</feature>
<dbReference type="InterPro" id="IPR000045">
    <property type="entry name" value="Prepilin_IV_endopep_pep"/>
</dbReference>
<dbReference type="PRINTS" id="PR00864">
    <property type="entry name" value="PREPILNPTASE"/>
</dbReference>
<evidence type="ECO:0000259" key="4">
    <source>
        <dbReference type="Pfam" id="PF01478"/>
    </source>
</evidence>
<dbReference type="PANTHER" id="PTHR30487:SF0">
    <property type="entry name" value="PREPILIN LEADER PEPTIDASE_N-METHYLTRANSFERASE-RELATED"/>
    <property type="match status" value="1"/>
</dbReference>
<dbReference type="GO" id="GO:0008168">
    <property type="term" value="F:methyltransferase activity"/>
    <property type="evidence" value="ECO:0007669"/>
    <property type="project" value="UniProtKB-KW"/>
</dbReference>
<proteinExistence type="inferred from homology"/>
<feature type="transmembrane region" description="Helical" evidence="3">
    <location>
        <begin position="76"/>
        <end position="92"/>
    </location>
</feature>
<dbReference type="Pfam" id="PF01478">
    <property type="entry name" value="Peptidase_A24"/>
    <property type="match status" value="1"/>
</dbReference>
<keyword evidence="5" id="KW-0489">Methyltransferase</keyword>
<protein>
    <submittedName>
        <fullName evidence="5">Leader peptidase (Prepilin peptidase) / N-methyltransferase</fullName>
    </submittedName>
</protein>
<comment type="similarity">
    <text evidence="1 2">Belongs to the peptidase A24 family.</text>
</comment>
<keyword evidence="3" id="KW-0472">Membrane</keyword>
<dbReference type="Proteomes" id="UP000198589">
    <property type="component" value="Unassembled WGS sequence"/>
</dbReference>
<evidence type="ECO:0000256" key="1">
    <source>
        <dbReference type="ARBA" id="ARBA00005801"/>
    </source>
</evidence>
<keyword evidence="6" id="KW-1185">Reference proteome</keyword>
<dbReference type="EMBL" id="FOND01000009">
    <property type="protein sequence ID" value="SFF13707.1"/>
    <property type="molecule type" value="Genomic_DNA"/>
</dbReference>
<dbReference type="Gene3D" id="1.20.120.1220">
    <property type="match status" value="1"/>
</dbReference>
<gene>
    <name evidence="5" type="ORF">SAMN05216574_10975</name>
</gene>
<dbReference type="AlphaFoldDB" id="A0A1I2G9T6"/>
<feature type="transmembrane region" description="Helical" evidence="3">
    <location>
        <begin position="104"/>
        <end position="121"/>
    </location>
</feature>
<sequence length="229" mass="23298">MSVLPAVVLGVAGVLVGGVVGILVNRAAGRFPWPPAPSIGLLVERGATAVRPPAVELVSAGLFALLGLRFGWSSDLAAWAWFLAVALLLAVVDLREQLLPNRILLPGGIGSAVLLVLAAALDDGWPDLLRAAVAAAICFAVLLVMALLAPAGLGMGDVKLAGLLGLMLGWLGWPAVLLGFFAGFLLQALVGLVLLVLRRAGRRTELPFGPALLAGTFAAALASGGWAAL</sequence>
<dbReference type="InterPro" id="IPR050882">
    <property type="entry name" value="Prepilin_peptidase/N-MTase"/>
</dbReference>
<evidence type="ECO:0000313" key="5">
    <source>
        <dbReference type="EMBL" id="SFF13707.1"/>
    </source>
</evidence>
<dbReference type="PANTHER" id="PTHR30487">
    <property type="entry name" value="TYPE 4 PREPILIN-LIKE PROTEINS LEADER PEPTIDE-PROCESSING ENZYME"/>
    <property type="match status" value="1"/>
</dbReference>
<evidence type="ECO:0000313" key="6">
    <source>
        <dbReference type="Proteomes" id="UP000198589"/>
    </source>
</evidence>
<keyword evidence="3" id="KW-0812">Transmembrane</keyword>
<dbReference type="GO" id="GO:0006465">
    <property type="term" value="P:signal peptide processing"/>
    <property type="evidence" value="ECO:0007669"/>
    <property type="project" value="TreeGrafter"/>
</dbReference>
<evidence type="ECO:0000256" key="2">
    <source>
        <dbReference type="RuleBase" id="RU003793"/>
    </source>
</evidence>
<dbReference type="GO" id="GO:0005886">
    <property type="term" value="C:plasma membrane"/>
    <property type="evidence" value="ECO:0007669"/>
    <property type="project" value="TreeGrafter"/>
</dbReference>
<organism evidence="5 6">
    <name type="scientific">Blastococcus tunisiensis</name>
    <dbReference type="NCBI Taxonomy" id="1798228"/>
    <lineage>
        <taxon>Bacteria</taxon>
        <taxon>Bacillati</taxon>
        <taxon>Actinomycetota</taxon>
        <taxon>Actinomycetes</taxon>
        <taxon>Geodermatophilales</taxon>
        <taxon>Geodermatophilaceae</taxon>
        <taxon>Blastococcus</taxon>
    </lineage>
</organism>
<feature type="domain" description="Prepilin type IV endopeptidase peptidase" evidence="4">
    <location>
        <begin position="82"/>
        <end position="191"/>
    </location>
</feature>
<feature type="transmembrane region" description="Helical" evidence="3">
    <location>
        <begin position="171"/>
        <end position="196"/>
    </location>
</feature>
<dbReference type="RefSeq" id="WP_254790862.1">
    <property type="nucleotide sequence ID" value="NZ_FOND01000009.1"/>
</dbReference>
<reference evidence="6" key="1">
    <citation type="submission" date="2016-10" db="EMBL/GenBank/DDBJ databases">
        <authorList>
            <person name="Varghese N."/>
            <person name="Submissions S."/>
        </authorList>
    </citation>
    <scope>NUCLEOTIDE SEQUENCE [LARGE SCALE GENOMIC DNA]</scope>
    <source>
        <strain evidence="6">DSM 46838</strain>
    </source>
</reference>
<dbReference type="STRING" id="1798228.SAMN05216574_10975"/>
<dbReference type="GO" id="GO:0004190">
    <property type="term" value="F:aspartic-type endopeptidase activity"/>
    <property type="evidence" value="ECO:0007669"/>
    <property type="project" value="InterPro"/>
</dbReference>
<feature type="transmembrane region" description="Helical" evidence="3">
    <location>
        <begin position="128"/>
        <end position="151"/>
    </location>
</feature>
<dbReference type="InterPro" id="IPR014032">
    <property type="entry name" value="Peptidase_A24A_bac"/>
</dbReference>
<evidence type="ECO:0000256" key="3">
    <source>
        <dbReference type="SAM" id="Phobius"/>
    </source>
</evidence>
<keyword evidence="3" id="KW-1133">Transmembrane helix</keyword>
<keyword evidence="5" id="KW-0808">Transferase</keyword>
<dbReference type="GO" id="GO:0032259">
    <property type="term" value="P:methylation"/>
    <property type="evidence" value="ECO:0007669"/>
    <property type="project" value="UniProtKB-KW"/>
</dbReference>
<feature type="transmembrane region" description="Helical" evidence="3">
    <location>
        <begin position="208"/>
        <end position="228"/>
    </location>
</feature>
<name>A0A1I2G9T6_9ACTN</name>
<accession>A0A1I2G9T6</accession>